<feature type="compositionally biased region" description="Polar residues" evidence="1">
    <location>
        <begin position="37"/>
        <end position="54"/>
    </location>
</feature>
<dbReference type="EMBL" id="JAHUTI010088835">
    <property type="protein sequence ID" value="MED6260371.1"/>
    <property type="molecule type" value="Genomic_DNA"/>
</dbReference>
<evidence type="ECO:0000313" key="3">
    <source>
        <dbReference type="Proteomes" id="UP001345963"/>
    </source>
</evidence>
<proteinExistence type="predicted"/>
<feature type="region of interest" description="Disordered" evidence="1">
    <location>
        <begin position="14"/>
        <end position="63"/>
    </location>
</feature>
<sequence>MSVAVSNQLQSSFCCQDPHNPAMQEQQKTSSDHSQRPDSMSSKAPQARLQTLGSPYTWKPGDMGSLPDRTAGYTVASALKLLLLVFVSPQIEPDKLQPHTEHTFLHFQPQLKETQGHVALGHIHSGAQLNWTMTLFSHKHTNIALHGPSLIIPICNTQQQLRTP</sequence>
<comment type="caution">
    <text evidence="2">The sequence shown here is derived from an EMBL/GenBank/DDBJ whole genome shotgun (WGS) entry which is preliminary data.</text>
</comment>
<gene>
    <name evidence="2" type="ORF">ATANTOWER_015607</name>
</gene>
<name>A0ABU7CDY6_9TELE</name>
<reference evidence="2 3" key="1">
    <citation type="submission" date="2021-07" db="EMBL/GenBank/DDBJ databases">
        <authorList>
            <person name="Palmer J.M."/>
        </authorList>
    </citation>
    <scope>NUCLEOTIDE SEQUENCE [LARGE SCALE GENOMIC DNA]</scope>
    <source>
        <strain evidence="2 3">AT_MEX2019</strain>
        <tissue evidence="2">Muscle</tissue>
    </source>
</reference>
<evidence type="ECO:0000256" key="1">
    <source>
        <dbReference type="SAM" id="MobiDB-lite"/>
    </source>
</evidence>
<evidence type="ECO:0000313" key="2">
    <source>
        <dbReference type="EMBL" id="MED6260371.1"/>
    </source>
</evidence>
<keyword evidence="3" id="KW-1185">Reference proteome</keyword>
<accession>A0ABU7CDY6</accession>
<protein>
    <submittedName>
        <fullName evidence="2">Uncharacterized protein</fullName>
    </submittedName>
</protein>
<organism evidence="2 3">
    <name type="scientific">Ataeniobius toweri</name>
    <dbReference type="NCBI Taxonomy" id="208326"/>
    <lineage>
        <taxon>Eukaryota</taxon>
        <taxon>Metazoa</taxon>
        <taxon>Chordata</taxon>
        <taxon>Craniata</taxon>
        <taxon>Vertebrata</taxon>
        <taxon>Euteleostomi</taxon>
        <taxon>Actinopterygii</taxon>
        <taxon>Neopterygii</taxon>
        <taxon>Teleostei</taxon>
        <taxon>Neoteleostei</taxon>
        <taxon>Acanthomorphata</taxon>
        <taxon>Ovalentaria</taxon>
        <taxon>Atherinomorphae</taxon>
        <taxon>Cyprinodontiformes</taxon>
        <taxon>Goodeidae</taxon>
        <taxon>Ataeniobius</taxon>
    </lineage>
</organism>
<dbReference type="Proteomes" id="UP001345963">
    <property type="component" value="Unassembled WGS sequence"/>
</dbReference>